<dbReference type="InterPro" id="IPR041796">
    <property type="entry name" value="Mre11_N"/>
</dbReference>
<dbReference type="PIRSF" id="PIRSF033091">
    <property type="entry name" value="Pesterase_YhaO"/>
    <property type="match status" value="1"/>
</dbReference>
<gene>
    <name evidence="3" type="ORF">CEE69_16200</name>
</gene>
<dbReference type="Pfam" id="PF00149">
    <property type="entry name" value="Metallophos"/>
    <property type="match status" value="1"/>
</dbReference>
<dbReference type="Proteomes" id="UP000225740">
    <property type="component" value="Unassembled WGS sequence"/>
</dbReference>
<feature type="domain" description="Calcineurin-like phosphoesterase" evidence="2">
    <location>
        <begin position="5"/>
        <end position="202"/>
    </location>
</feature>
<dbReference type="InterPro" id="IPR029052">
    <property type="entry name" value="Metallo-depent_PP-like"/>
</dbReference>
<dbReference type="InterPro" id="IPR014576">
    <property type="entry name" value="Pesterase_YhaO"/>
</dbReference>
<evidence type="ECO:0000259" key="2">
    <source>
        <dbReference type="Pfam" id="PF00149"/>
    </source>
</evidence>
<dbReference type="GO" id="GO:0016787">
    <property type="term" value="F:hydrolase activity"/>
    <property type="evidence" value="ECO:0007669"/>
    <property type="project" value="UniProtKB-KW"/>
</dbReference>
<dbReference type="EMBL" id="NIZW01000012">
    <property type="protein sequence ID" value="PHQ34186.1"/>
    <property type="molecule type" value="Genomic_DNA"/>
</dbReference>
<protein>
    <submittedName>
        <fullName evidence="3">Phosphoesterase</fullName>
    </submittedName>
</protein>
<dbReference type="AlphaFoldDB" id="A0A2G1W582"/>
<name>A0A2G1W582_9BACT</name>
<proteinExistence type="predicted"/>
<comment type="caution">
    <text evidence="3">The sequence shown here is derived from an EMBL/GenBank/DDBJ whole genome shotgun (WGS) entry which is preliminary data.</text>
</comment>
<dbReference type="OrthoDB" id="9773856at2"/>
<dbReference type="SUPFAM" id="SSF56300">
    <property type="entry name" value="Metallo-dependent phosphatases"/>
    <property type="match status" value="1"/>
</dbReference>
<dbReference type="PANTHER" id="PTHR30337:SF7">
    <property type="entry name" value="PHOSPHOESTERASE"/>
    <property type="match status" value="1"/>
</dbReference>
<dbReference type="PANTHER" id="PTHR30337">
    <property type="entry name" value="COMPONENT OF ATP-DEPENDENT DSDNA EXONUCLEASE"/>
    <property type="match status" value="1"/>
</dbReference>
<evidence type="ECO:0000256" key="1">
    <source>
        <dbReference type="ARBA" id="ARBA00022801"/>
    </source>
</evidence>
<dbReference type="CDD" id="cd00840">
    <property type="entry name" value="MPP_Mre11_N"/>
    <property type="match status" value="1"/>
</dbReference>
<dbReference type="InterPro" id="IPR050535">
    <property type="entry name" value="DNA_Repair-Maintenance_Comp"/>
</dbReference>
<organism evidence="3 4">
    <name type="scientific">Rhodopirellula bahusiensis</name>
    <dbReference type="NCBI Taxonomy" id="2014065"/>
    <lineage>
        <taxon>Bacteria</taxon>
        <taxon>Pseudomonadati</taxon>
        <taxon>Planctomycetota</taxon>
        <taxon>Planctomycetia</taxon>
        <taxon>Pirellulales</taxon>
        <taxon>Pirellulaceae</taxon>
        <taxon>Rhodopirellula</taxon>
    </lineage>
</organism>
<keyword evidence="4" id="KW-1185">Reference proteome</keyword>
<evidence type="ECO:0000313" key="4">
    <source>
        <dbReference type="Proteomes" id="UP000225740"/>
    </source>
</evidence>
<dbReference type="GeneID" id="90609603"/>
<dbReference type="InterPro" id="IPR004843">
    <property type="entry name" value="Calcineurin-like_PHP"/>
</dbReference>
<accession>A0A2G1W582</accession>
<sequence length="431" mass="48409">MSHRRILHAADIHLDSPLQKLDAYEDAPVDEIREASRRALENMTDLAIEERVDLVVIAGDLYDGDWPDQNTGLFFVKQATRLVNHEIHVAVIRGNHDAANKMTSNLPLPKNPDGSDILLSEKKVDQRVLEDLGIVIHGRSYAKRAETGDMAAEYPGPTGGMFNLGILHTGLSGLDGHDPYAPCSPQQLADKGYDYWALGHIHLRGEHQIEGTAPVVFSGNIQGRHIRESGPKGCIIVDVDSRNQTQRRFVPLDVVRFETFDANASEWSHTDELMDAYEAWMNDQLQQVEDRLLVTRVILSGESPLHHQWMREQSNLEASLRATSVTHGHGQVWLERLKVKTSAEVDRSHTEQHDANQEGPLHSILSVVEELKSDNADLEWLNNEISPLLKKLPTEFSGDQAPIRLDDPEERHEWIEAATTELLARLQGGKR</sequence>
<keyword evidence="1" id="KW-0378">Hydrolase</keyword>
<dbReference type="Gene3D" id="3.60.21.10">
    <property type="match status" value="1"/>
</dbReference>
<evidence type="ECO:0000313" key="3">
    <source>
        <dbReference type="EMBL" id="PHQ34186.1"/>
    </source>
</evidence>
<reference evidence="3 4" key="1">
    <citation type="submission" date="2017-06" db="EMBL/GenBank/DDBJ databases">
        <title>Description of Rhodopirellula bahusiensis sp. nov.</title>
        <authorList>
            <person name="Kizina J."/>
            <person name="Harder J."/>
        </authorList>
    </citation>
    <scope>NUCLEOTIDE SEQUENCE [LARGE SCALE GENOMIC DNA]</scope>
    <source>
        <strain evidence="3 4">SWK21</strain>
    </source>
</reference>
<dbReference type="RefSeq" id="WP_099261696.1">
    <property type="nucleotide sequence ID" value="NZ_NIZW01000012.1"/>
</dbReference>